<evidence type="ECO:0000313" key="4">
    <source>
        <dbReference type="Proteomes" id="UP000811609"/>
    </source>
</evidence>
<comment type="caution">
    <text evidence="2">The sequence shown here is derived from an EMBL/GenBank/DDBJ whole genome shotgun (WGS) entry which is preliminary data.</text>
</comment>
<reference evidence="2" key="1">
    <citation type="submission" date="2020-12" db="EMBL/GenBank/DDBJ databases">
        <title>WGS assembly of Carya illinoinensis cv. Pawnee.</title>
        <authorList>
            <person name="Platts A."/>
            <person name="Shu S."/>
            <person name="Wright S."/>
            <person name="Barry K."/>
            <person name="Edger P."/>
            <person name="Pires J.C."/>
            <person name="Schmutz J."/>
        </authorList>
    </citation>
    <scope>NUCLEOTIDE SEQUENCE</scope>
    <source>
        <tissue evidence="2">Leaf</tissue>
    </source>
</reference>
<dbReference type="AlphaFoldDB" id="A0A8T1PJW8"/>
<organism evidence="2 4">
    <name type="scientific">Carya illinoinensis</name>
    <name type="common">Pecan</name>
    <dbReference type="NCBI Taxonomy" id="32201"/>
    <lineage>
        <taxon>Eukaryota</taxon>
        <taxon>Viridiplantae</taxon>
        <taxon>Streptophyta</taxon>
        <taxon>Embryophyta</taxon>
        <taxon>Tracheophyta</taxon>
        <taxon>Spermatophyta</taxon>
        <taxon>Magnoliopsida</taxon>
        <taxon>eudicotyledons</taxon>
        <taxon>Gunneridae</taxon>
        <taxon>Pentapetalae</taxon>
        <taxon>rosids</taxon>
        <taxon>fabids</taxon>
        <taxon>Fagales</taxon>
        <taxon>Juglandaceae</taxon>
        <taxon>Carya</taxon>
    </lineage>
</organism>
<dbReference type="PANTHER" id="PTHR16196:SF0">
    <property type="entry name" value="PRE-MRNA-SPLICING FACTOR CWC25 HOMOLOG"/>
    <property type="match status" value="1"/>
</dbReference>
<dbReference type="EMBL" id="CM031817">
    <property type="protein sequence ID" value="KAG6642013.1"/>
    <property type="molecule type" value="Genomic_DNA"/>
</dbReference>
<proteinExistence type="inferred from homology"/>
<dbReference type="Proteomes" id="UP000811609">
    <property type="component" value="Chromosome 9"/>
</dbReference>
<keyword evidence="4" id="KW-1185">Reference proteome</keyword>
<gene>
    <name evidence="2" type="ORF">CIPAW_09G114000</name>
    <name evidence="3" type="ORF">CIPAW_09G114200</name>
</gene>
<accession>A0A8T1PJW8</accession>
<dbReference type="GO" id="GO:0000398">
    <property type="term" value="P:mRNA splicing, via spliceosome"/>
    <property type="evidence" value="ECO:0007669"/>
    <property type="project" value="TreeGrafter"/>
</dbReference>
<protein>
    <submittedName>
        <fullName evidence="2">Uncharacterized protein</fullName>
    </submittedName>
</protein>
<evidence type="ECO:0000256" key="1">
    <source>
        <dbReference type="ARBA" id="ARBA00006695"/>
    </source>
</evidence>
<name>A0A8T1PJW8_CARIL</name>
<dbReference type="PANTHER" id="PTHR16196">
    <property type="entry name" value="CELL CYCLE CONTROL PROTEIN CWF25"/>
    <property type="match status" value="1"/>
</dbReference>
<dbReference type="InterPro" id="IPR051376">
    <property type="entry name" value="CWC25_splicing_factor"/>
</dbReference>
<sequence length="100" mass="11608">MALTVKNKVAFINGSIAATPADQLVLHSAWLRVNNLEREGRGYCDSSHHNGIESHFKRHNVAPKLSEEERATRRYEMQVDVELHEEQRWKRLRKAEEDDG</sequence>
<comment type="similarity">
    <text evidence="1">Belongs to the CWC25 family.</text>
</comment>
<dbReference type="GO" id="GO:0005684">
    <property type="term" value="C:U2-type spliceosomal complex"/>
    <property type="evidence" value="ECO:0007669"/>
    <property type="project" value="TreeGrafter"/>
</dbReference>
<evidence type="ECO:0000313" key="2">
    <source>
        <dbReference type="EMBL" id="KAG6642013.1"/>
    </source>
</evidence>
<evidence type="ECO:0000313" key="3">
    <source>
        <dbReference type="EMBL" id="KAG6642015.1"/>
    </source>
</evidence>
<dbReference type="EMBL" id="CM031817">
    <property type="protein sequence ID" value="KAG6642015.1"/>
    <property type="molecule type" value="Genomic_DNA"/>
</dbReference>